<sequence>MLLTRFTRPVSPHLTHTPGSGTFFSSYSPLCYPFPAFSGRFPHACTFSSASSSSYSSSLPRFLSVILGHQSSSLLFRGKSRVNSSMPLRRQSACSMGKSALMLNACFSSITSASTWLPHRTLLHSKRSRILMNLASRDNTFVASYSYLICHNNVHVAMNSSYGGKEKENKTICEMLFKTRCIKKSFSVFSVILLPSR</sequence>
<dbReference type="AlphaFoldDB" id="A0AAD4GL69"/>
<reference evidence="1" key="1">
    <citation type="submission" date="2019-10" db="EMBL/GenBank/DDBJ databases">
        <authorList>
            <consortium name="DOE Joint Genome Institute"/>
            <person name="Kuo A."/>
            <person name="Miyauchi S."/>
            <person name="Kiss E."/>
            <person name="Drula E."/>
            <person name="Kohler A."/>
            <person name="Sanchez-Garcia M."/>
            <person name="Andreopoulos B."/>
            <person name="Barry K.W."/>
            <person name="Bonito G."/>
            <person name="Buee M."/>
            <person name="Carver A."/>
            <person name="Chen C."/>
            <person name="Cichocki N."/>
            <person name="Clum A."/>
            <person name="Culley D."/>
            <person name="Crous P.W."/>
            <person name="Fauchery L."/>
            <person name="Girlanda M."/>
            <person name="Hayes R."/>
            <person name="Keri Z."/>
            <person name="LaButti K."/>
            <person name="Lipzen A."/>
            <person name="Lombard V."/>
            <person name="Magnuson J."/>
            <person name="Maillard F."/>
            <person name="Morin E."/>
            <person name="Murat C."/>
            <person name="Nolan M."/>
            <person name="Ohm R."/>
            <person name="Pangilinan J."/>
            <person name="Pereira M."/>
            <person name="Perotto S."/>
            <person name="Peter M."/>
            <person name="Riley R."/>
            <person name="Sitrit Y."/>
            <person name="Stielow B."/>
            <person name="Szollosi G."/>
            <person name="Zifcakova L."/>
            <person name="Stursova M."/>
            <person name="Spatafora J.W."/>
            <person name="Tedersoo L."/>
            <person name="Vaario L.-M."/>
            <person name="Yamada A."/>
            <person name="Yan M."/>
            <person name="Wang P."/>
            <person name="Xu J."/>
            <person name="Bruns T."/>
            <person name="Baldrian P."/>
            <person name="Vilgalys R."/>
            <person name="Henrissat B."/>
            <person name="Grigoriev I.V."/>
            <person name="Hibbett D."/>
            <person name="Nagy L.G."/>
            <person name="Martin F.M."/>
        </authorList>
    </citation>
    <scope>NUCLEOTIDE SEQUENCE</scope>
    <source>
        <strain evidence="1">BED1</strain>
    </source>
</reference>
<keyword evidence="2" id="KW-1185">Reference proteome</keyword>
<dbReference type="Proteomes" id="UP001194468">
    <property type="component" value="Unassembled WGS sequence"/>
</dbReference>
<feature type="non-terminal residue" evidence="1">
    <location>
        <position position="197"/>
    </location>
</feature>
<name>A0AAD4GL69_BOLED</name>
<accession>A0AAD4GL69</accession>
<gene>
    <name evidence="1" type="ORF">L210DRAFT_264693</name>
</gene>
<protein>
    <submittedName>
        <fullName evidence="1">Uncharacterized protein</fullName>
    </submittedName>
</protein>
<evidence type="ECO:0000313" key="2">
    <source>
        <dbReference type="Proteomes" id="UP001194468"/>
    </source>
</evidence>
<proteinExistence type="predicted"/>
<reference evidence="1" key="2">
    <citation type="journal article" date="2020" name="Nat. Commun.">
        <title>Large-scale genome sequencing of mycorrhizal fungi provides insights into the early evolution of symbiotic traits.</title>
        <authorList>
            <person name="Miyauchi S."/>
            <person name="Kiss E."/>
            <person name="Kuo A."/>
            <person name="Drula E."/>
            <person name="Kohler A."/>
            <person name="Sanchez-Garcia M."/>
            <person name="Morin E."/>
            <person name="Andreopoulos B."/>
            <person name="Barry K.W."/>
            <person name="Bonito G."/>
            <person name="Buee M."/>
            <person name="Carver A."/>
            <person name="Chen C."/>
            <person name="Cichocki N."/>
            <person name="Clum A."/>
            <person name="Culley D."/>
            <person name="Crous P.W."/>
            <person name="Fauchery L."/>
            <person name="Girlanda M."/>
            <person name="Hayes R.D."/>
            <person name="Keri Z."/>
            <person name="LaButti K."/>
            <person name="Lipzen A."/>
            <person name="Lombard V."/>
            <person name="Magnuson J."/>
            <person name="Maillard F."/>
            <person name="Murat C."/>
            <person name="Nolan M."/>
            <person name="Ohm R.A."/>
            <person name="Pangilinan J."/>
            <person name="Pereira M.F."/>
            <person name="Perotto S."/>
            <person name="Peter M."/>
            <person name="Pfister S."/>
            <person name="Riley R."/>
            <person name="Sitrit Y."/>
            <person name="Stielow J.B."/>
            <person name="Szollosi G."/>
            <person name="Zifcakova L."/>
            <person name="Stursova M."/>
            <person name="Spatafora J.W."/>
            <person name="Tedersoo L."/>
            <person name="Vaario L.M."/>
            <person name="Yamada A."/>
            <person name="Yan M."/>
            <person name="Wang P."/>
            <person name="Xu J."/>
            <person name="Bruns T."/>
            <person name="Baldrian P."/>
            <person name="Vilgalys R."/>
            <person name="Dunand C."/>
            <person name="Henrissat B."/>
            <person name="Grigoriev I.V."/>
            <person name="Hibbett D."/>
            <person name="Nagy L.G."/>
            <person name="Martin F.M."/>
        </authorList>
    </citation>
    <scope>NUCLEOTIDE SEQUENCE</scope>
    <source>
        <strain evidence="1">BED1</strain>
    </source>
</reference>
<organism evidence="1 2">
    <name type="scientific">Boletus edulis BED1</name>
    <dbReference type="NCBI Taxonomy" id="1328754"/>
    <lineage>
        <taxon>Eukaryota</taxon>
        <taxon>Fungi</taxon>
        <taxon>Dikarya</taxon>
        <taxon>Basidiomycota</taxon>
        <taxon>Agaricomycotina</taxon>
        <taxon>Agaricomycetes</taxon>
        <taxon>Agaricomycetidae</taxon>
        <taxon>Boletales</taxon>
        <taxon>Boletineae</taxon>
        <taxon>Boletaceae</taxon>
        <taxon>Boletoideae</taxon>
        <taxon>Boletus</taxon>
    </lineage>
</organism>
<evidence type="ECO:0000313" key="1">
    <source>
        <dbReference type="EMBL" id="KAF8450817.1"/>
    </source>
</evidence>
<dbReference type="EMBL" id="WHUW01000002">
    <property type="protein sequence ID" value="KAF8450817.1"/>
    <property type="molecule type" value="Genomic_DNA"/>
</dbReference>
<comment type="caution">
    <text evidence="1">The sequence shown here is derived from an EMBL/GenBank/DDBJ whole genome shotgun (WGS) entry which is preliminary data.</text>
</comment>